<feature type="transmembrane region" description="Helical" evidence="1">
    <location>
        <begin position="38"/>
        <end position="60"/>
    </location>
</feature>
<reference evidence="2 3" key="1">
    <citation type="submission" date="2018-01" db="EMBL/GenBank/DDBJ databases">
        <authorList>
            <person name="Gaut B.S."/>
            <person name="Morton B.R."/>
            <person name="Clegg M.T."/>
            <person name="Duvall M.R."/>
        </authorList>
    </citation>
    <scope>NUCLEOTIDE SEQUENCE [LARGE SCALE GENOMIC DNA]</scope>
    <source>
        <strain evidence="2">GP69</strain>
    </source>
</reference>
<evidence type="ECO:0000313" key="2">
    <source>
        <dbReference type="EMBL" id="SOY28150.1"/>
    </source>
</evidence>
<dbReference type="Proteomes" id="UP000236311">
    <property type="component" value="Unassembled WGS sequence"/>
</dbReference>
<dbReference type="AlphaFoldDB" id="A0A2K4ZCF8"/>
<evidence type="ECO:0008006" key="4">
    <source>
        <dbReference type="Google" id="ProtNLM"/>
    </source>
</evidence>
<organism evidence="2 3">
    <name type="scientific">Acetatifactor muris</name>
    <dbReference type="NCBI Taxonomy" id="879566"/>
    <lineage>
        <taxon>Bacteria</taxon>
        <taxon>Bacillati</taxon>
        <taxon>Bacillota</taxon>
        <taxon>Clostridia</taxon>
        <taxon>Lachnospirales</taxon>
        <taxon>Lachnospiraceae</taxon>
        <taxon>Acetatifactor</taxon>
    </lineage>
</organism>
<name>A0A2K4ZCF8_9FIRM</name>
<accession>A0A2K4ZCF8</accession>
<protein>
    <recommendedName>
        <fullName evidence="4">O-Antigen ligase</fullName>
    </recommendedName>
</protein>
<keyword evidence="1" id="KW-0812">Transmembrane</keyword>
<feature type="transmembrane region" description="Helical" evidence="1">
    <location>
        <begin position="107"/>
        <end position="129"/>
    </location>
</feature>
<feature type="transmembrane region" description="Helical" evidence="1">
    <location>
        <begin position="326"/>
        <end position="345"/>
    </location>
</feature>
<evidence type="ECO:0000313" key="3">
    <source>
        <dbReference type="Proteomes" id="UP000236311"/>
    </source>
</evidence>
<keyword evidence="3" id="KW-1185">Reference proteome</keyword>
<feature type="transmembrane region" description="Helical" evidence="1">
    <location>
        <begin position="149"/>
        <end position="165"/>
    </location>
</feature>
<keyword evidence="1" id="KW-1133">Transmembrane helix</keyword>
<feature type="transmembrane region" description="Helical" evidence="1">
    <location>
        <begin position="66"/>
        <end position="95"/>
    </location>
</feature>
<feature type="transmembrane region" description="Helical" evidence="1">
    <location>
        <begin position="223"/>
        <end position="243"/>
    </location>
</feature>
<dbReference type="EMBL" id="OFSM01000004">
    <property type="protein sequence ID" value="SOY28150.1"/>
    <property type="molecule type" value="Genomic_DNA"/>
</dbReference>
<evidence type="ECO:0000256" key="1">
    <source>
        <dbReference type="SAM" id="Phobius"/>
    </source>
</evidence>
<feature type="transmembrane region" description="Helical" evidence="1">
    <location>
        <begin position="293"/>
        <end position="314"/>
    </location>
</feature>
<keyword evidence="1" id="KW-0472">Membrane</keyword>
<feature type="transmembrane region" description="Helical" evidence="1">
    <location>
        <begin position="12"/>
        <end position="31"/>
    </location>
</feature>
<proteinExistence type="predicted"/>
<sequence>MWNEKGRDDFQNNNFFFCVFFFLMVCAKGTGLDSSDSVYFLMAIISIPFWVLYVTSLSWSPATLRYAMTIFAIACITTLITKKTGIMLSVMAMIAVKDMERERLMRWILKLWACCMAMVFLCVRCGIIPDKVVSENGKIWHGMGYGTGNIFHASAVILIILYMYYRKEKISYAELFLLCLTNLFVYQYSASRTGLIIGSFSVVLDTVLKLFRKREGFMKWMMFGLTAGMILVFSFSFLLPVMYNGDWGSNSLASVLNRALTGRIQHGKTVFLSDPITVFGNPNELSAFLDNSYMFLLMKYGIAVTLMIGTIYVLAVKSMIHRKDIYGIYAVSLFVIYGFTEQFFVNSFMNYSLLLVGNEIMNIVLRGQGQAYSLQERRTDVQFE</sequence>
<gene>
    <name evidence="2" type="ORF">AMURIS_00857</name>
</gene>